<evidence type="ECO:0000313" key="11">
    <source>
        <dbReference type="EMBL" id="AGH59270.1"/>
    </source>
</evidence>
<feature type="region of interest" description="Disordered" evidence="9">
    <location>
        <begin position="330"/>
        <end position="355"/>
    </location>
</feature>
<dbReference type="EMBL" id="KC611839">
    <property type="protein sequence ID" value="AGH59270.1"/>
    <property type="molecule type" value="Genomic_DNA"/>
</dbReference>
<sequence>RLQSGCLQGRLGHKMGQLERSESKAKGQRGKQGMGAVISSAKVRNAAEKCSNKVAINNLRGGNTRGAAKNSTPKNRNDSSSTGDAEGKGDYLRGGPNKLQPGDEKTLAGDGTYPQACANGKSGKTVANDLLYICLLATASSWDECGTSGVTEGWNNNVLPEIPKLIGRCPQGNAGQLTAEKLHGIVAAFSGRLRVHKQAANVYRHLGKMSGTGCSGATGQMCATYTGYFSGSDNGGVASIPWVKKLEEAADMIRQSHTAAAEGAALKARLRALRISAWTIYNGNDEPMLALATTKKHDTQQLQTAAKECNKQMSNKTVCKSTGYCKWEAKDGKSETDGECEPKDGEGQSNTAAGTEEATGTYACARHGTNEKSCLADKTDGKQS</sequence>
<dbReference type="AlphaFoldDB" id="M4T8S4"/>
<dbReference type="GO" id="GO:0005886">
    <property type="term" value="C:plasma membrane"/>
    <property type="evidence" value="ECO:0007669"/>
    <property type="project" value="UniProtKB-SubCell"/>
</dbReference>
<evidence type="ECO:0000256" key="5">
    <source>
        <dbReference type="ARBA" id="ARBA00022729"/>
    </source>
</evidence>
<dbReference type="GO" id="GO:0098552">
    <property type="term" value="C:side of membrane"/>
    <property type="evidence" value="ECO:0007669"/>
    <property type="project" value="UniProtKB-KW"/>
</dbReference>
<organism evidence="11">
    <name type="scientific">Trypanosoma brucei</name>
    <dbReference type="NCBI Taxonomy" id="5691"/>
    <lineage>
        <taxon>Eukaryota</taxon>
        <taxon>Discoba</taxon>
        <taxon>Euglenozoa</taxon>
        <taxon>Kinetoplastea</taxon>
        <taxon>Metakinetoplastina</taxon>
        <taxon>Trypanosomatida</taxon>
        <taxon>Trypanosomatidae</taxon>
        <taxon>Trypanosoma</taxon>
    </lineage>
</organism>
<feature type="domain" description="Trypanosome variant surface glycoprotein B-type N-terminal" evidence="10">
    <location>
        <begin position="102"/>
        <end position="271"/>
    </location>
</feature>
<protein>
    <submittedName>
        <fullName evidence="11">Variant surface glycoprotein 3229</fullName>
    </submittedName>
</protein>
<feature type="compositionally biased region" description="Basic and acidic residues" evidence="9">
    <location>
        <begin position="330"/>
        <end position="346"/>
    </location>
</feature>
<feature type="non-terminal residue" evidence="11">
    <location>
        <position position="1"/>
    </location>
</feature>
<evidence type="ECO:0000256" key="4">
    <source>
        <dbReference type="ARBA" id="ARBA00022622"/>
    </source>
</evidence>
<keyword evidence="7" id="KW-0325">Glycoprotein</keyword>
<evidence type="ECO:0000256" key="3">
    <source>
        <dbReference type="ARBA" id="ARBA00022475"/>
    </source>
</evidence>
<feature type="region of interest" description="Disordered" evidence="9">
    <location>
        <begin position="58"/>
        <end position="107"/>
    </location>
</feature>
<feature type="compositionally biased region" description="Basic and acidic residues" evidence="9">
    <location>
        <begin position="16"/>
        <end position="25"/>
    </location>
</feature>
<dbReference type="Pfam" id="PF13206">
    <property type="entry name" value="VSG_B"/>
    <property type="match status" value="1"/>
</dbReference>
<proteinExistence type="predicted"/>
<feature type="compositionally biased region" description="Polar residues" evidence="9">
    <location>
        <begin position="69"/>
        <end position="83"/>
    </location>
</feature>
<reference evidence="11" key="2">
    <citation type="journal article" date="2014" name="Mol. Biochem. Parasitol.">
        <title>Capturing the variant surface glycoprotein repertoire (the VSGnome) of Trypanosoma brucei Lister 427.</title>
        <authorList>
            <person name="Cross G.A."/>
            <person name="Kim H.S."/>
            <person name="Wickstead B."/>
        </authorList>
    </citation>
    <scope>NUCLEOTIDE SEQUENCE</scope>
    <source>
        <strain evidence="11">Lister 427</strain>
    </source>
</reference>
<comment type="function">
    <text evidence="1">VSG forms a coat on the surface of the parasite. The trypanosome evades the immune response of the host by expressing a series of antigenically distinct VSGs from an estimated 1000 VSG genes.</text>
</comment>
<keyword evidence="8" id="KW-0449">Lipoprotein</keyword>
<keyword evidence="5" id="KW-0732">Signal</keyword>
<evidence type="ECO:0000256" key="8">
    <source>
        <dbReference type="ARBA" id="ARBA00023288"/>
    </source>
</evidence>
<name>M4T8S4_9TRYP</name>
<evidence type="ECO:0000256" key="6">
    <source>
        <dbReference type="ARBA" id="ARBA00023136"/>
    </source>
</evidence>
<dbReference type="InterPro" id="IPR025932">
    <property type="entry name" value="Trypano_VSG_B_N_dom"/>
</dbReference>
<feature type="region of interest" description="Disordered" evidence="9">
    <location>
        <begin position="1"/>
        <end position="38"/>
    </location>
</feature>
<keyword evidence="6" id="KW-0472">Membrane</keyword>
<comment type="subcellular location">
    <subcellularLocation>
        <location evidence="2">Cell membrane</location>
        <topology evidence="2">Lipid-anchor</topology>
        <topology evidence="2">GPI-anchor</topology>
    </subcellularLocation>
</comment>
<evidence type="ECO:0000256" key="9">
    <source>
        <dbReference type="SAM" id="MobiDB-lite"/>
    </source>
</evidence>
<keyword evidence="4" id="KW-0336">GPI-anchor</keyword>
<evidence type="ECO:0000256" key="7">
    <source>
        <dbReference type="ARBA" id="ARBA00023180"/>
    </source>
</evidence>
<keyword evidence="3" id="KW-1003">Cell membrane</keyword>
<accession>M4T8S4</accession>
<evidence type="ECO:0000259" key="10">
    <source>
        <dbReference type="Pfam" id="PF13206"/>
    </source>
</evidence>
<reference evidence="11" key="1">
    <citation type="submission" date="2013-02" db="EMBL/GenBank/DDBJ databases">
        <authorList>
            <person name="Cross G.A.M."/>
            <person name="Kim H.-S."/>
            <person name="Wickstead B."/>
        </authorList>
    </citation>
    <scope>NUCLEOTIDE SEQUENCE</scope>
    <source>
        <strain evidence="11">Lister 427</strain>
    </source>
</reference>
<evidence type="ECO:0000256" key="2">
    <source>
        <dbReference type="ARBA" id="ARBA00004609"/>
    </source>
</evidence>
<evidence type="ECO:0000256" key="1">
    <source>
        <dbReference type="ARBA" id="ARBA00002523"/>
    </source>
</evidence>